<comment type="caution">
    <text evidence="4">The sequence shown here is derived from an EMBL/GenBank/DDBJ whole genome shotgun (WGS) entry which is preliminary data.</text>
</comment>
<dbReference type="Proteomes" id="UP001500367">
    <property type="component" value="Unassembled WGS sequence"/>
</dbReference>
<dbReference type="Pfam" id="PF18962">
    <property type="entry name" value="Por_Secre_tail"/>
    <property type="match status" value="1"/>
</dbReference>
<proteinExistence type="predicted"/>
<evidence type="ECO:0000313" key="5">
    <source>
        <dbReference type="Proteomes" id="UP001500367"/>
    </source>
</evidence>
<feature type="chain" id="PRO_5046655045" description="Secretion system C-terminal sorting domain-containing protein" evidence="2">
    <location>
        <begin position="21"/>
        <end position="944"/>
    </location>
</feature>
<organism evidence="4 5">
    <name type="scientific">Flavobacterium cheonanense</name>
    <dbReference type="NCBI Taxonomy" id="706183"/>
    <lineage>
        <taxon>Bacteria</taxon>
        <taxon>Pseudomonadati</taxon>
        <taxon>Bacteroidota</taxon>
        <taxon>Flavobacteriia</taxon>
        <taxon>Flavobacteriales</taxon>
        <taxon>Flavobacteriaceae</taxon>
        <taxon>Flavobacterium</taxon>
    </lineage>
</organism>
<evidence type="ECO:0000259" key="3">
    <source>
        <dbReference type="Pfam" id="PF18962"/>
    </source>
</evidence>
<evidence type="ECO:0000256" key="2">
    <source>
        <dbReference type="SAM" id="SignalP"/>
    </source>
</evidence>
<dbReference type="Pfam" id="PF03382">
    <property type="entry name" value="DUF285"/>
    <property type="match status" value="3"/>
</dbReference>
<feature type="domain" description="Secretion system C-terminal sorting" evidence="3">
    <location>
        <begin position="875"/>
        <end position="935"/>
    </location>
</feature>
<reference evidence="5" key="1">
    <citation type="journal article" date="2019" name="Int. J. Syst. Evol. Microbiol.">
        <title>The Global Catalogue of Microorganisms (GCM) 10K type strain sequencing project: providing services to taxonomists for standard genome sequencing and annotation.</title>
        <authorList>
            <consortium name="The Broad Institute Genomics Platform"/>
            <consortium name="The Broad Institute Genome Sequencing Center for Infectious Disease"/>
            <person name="Wu L."/>
            <person name="Ma J."/>
        </authorList>
    </citation>
    <scope>NUCLEOTIDE SEQUENCE [LARGE SCALE GENOMIC DNA]</scope>
    <source>
        <strain evidence="5">JCM 17069</strain>
    </source>
</reference>
<dbReference type="NCBIfam" id="TIGR04183">
    <property type="entry name" value="Por_Secre_tail"/>
    <property type="match status" value="1"/>
</dbReference>
<protein>
    <recommendedName>
        <fullName evidence="3">Secretion system C-terminal sorting domain-containing protein</fullName>
    </recommendedName>
</protein>
<dbReference type="EMBL" id="BAABCT010000001">
    <property type="protein sequence ID" value="GAA4060874.1"/>
    <property type="molecule type" value="Genomic_DNA"/>
</dbReference>
<dbReference type="NCBIfam" id="TIGR02167">
    <property type="entry name" value="Liste_lipo_26"/>
    <property type="match status" value="5"/>
</dbReference>
<dbReference type="InterPro" id="IPR011889">
    <property type="entry name" value="Liste_lipo_26"/>
</dbReference>
<dbReference type="InterPro" id="IPR026444">
    <property type="entry name" value="Secre_tail"/>
</dbReference>
<dbReference type="Gene3D" id="2.60.40.1220">
    <property type="match status" value="3"/>
</dbReference>
<dbReference type="InterPro" id="IPR005046">
    <property type="entry name" value="DUF285"/>
</dbReference>
<evidence type="ECO:0000256" key="1">
    <source>
        <dbReference type="ARBA" id="ARBA00022729"/>
    </source>
</evidence>
<keyword evidence="1 2" id="KW-0732">Signal</keyword>
<feature type="signal peptide" evidence="2">
    <location>
        <begin position="1"/>
        <end position="20"/>
    </location>
</feature>
<dbReference type="RefSeq" id="WP_344814931.1">
    <property type="nucleotide sequence ID" value="NZ_BAABCT010000001.1"/>
</dbReference>
<evidence type="ECO:0000313" key="4">
    <source>
        <dbReference type="EMBL" id="GAA4060874.1"/>
    </source>
</evidence>
<sequence length="944" mass="102411">MKIKILLLIQFLLLCQLSFAQDFITKWITFNGATQISFNAVTTGTVNYTWETVSPASPASGSGSFTGPNVNIGGFPSGVEVRLSIQPQNFKRISNTQGFFAYSLVEVEQWGAVQWTSMENAFKDSFNLQVTATDIPNLSSVTSMASMFENCGNLNSPFNINSWNTATVTNMSGMFKSCLFFNQALNQWNTSNVTDMSSMFESAQSFNLNIGNWDTSNVTNMSRMFANAYSFNRNINSWNTANVINMSGMFKIDQFSGFLGSFNQPIGSWNTGSVLDMSEMFEANEAFNQNIGNWNTSNVTSMASMFRGASSFNQNIGNWNTSSVTNMSQMFGKTINFQFVASSFNNGGSNSIQNWNTANVINMSGMFEGASSFNQPLGNLILNPNVDLTKMLDSSGIDCSNYSQTLIAWNNNPNTPNNRILGVSLVEYGPQAVAAVNNLTVTKGWGFSGHDIFSINPSFTIQTTYCRGATIPNLPLISDNGVSGTWIPSINNLQTTTYFFVPDFGQCGVASSVTINITQPIIPTFSIQDNYCSGATIPALPTTSTNGIFGVWTPVINNTQTTTYTFTPNSDQCGTTTTLTIVINVAVAPNFNFPTNYCSGETIPDLPTTSLNGITGTWSPAINNLQTTTYFFTPNSGDCTLTTPVTITINPTIIPTFNIQSSYCSGSNIPSLPTTSLNGIAGTWSPQINNSSTTLYTFTPNQNQCSQTSTLTITINQQTIPVFNISNTFCNGDVVPTLPNLSTNGISGSWIPQTISNTQSGSYTFVPFGGQCSTISTLNVTINQVSNPTGNSVQNFTANSTIANIVINPTNVIWYASFSDAVSNTNPLASSTPLVNNTSYYAVNVQNGCRSQPFEVLINSSLANNAFDYSSLTFYPNPVKEDLNIVFNKVIDTVEIFNLIGQKLAVTKPMSADFSLNLSNLSSGFYLIKIYSDDKIGEVKVLKD</sequence>
<dbReference type="InterPro" id="IPR014755">
    <property type="entry name" value="Cu-Rt/internalin_Ig-like"/>
</dbReference>
<gene>
    <name evidence="4" type="ORF">GCM10022389_01520</name>
</gene>
<name>A0ABP7V6X2_9FLAO</name>
<accession>A0ABP7V6X2</accession>
<keyword evidence="5" id="KW-1185">Reference proteome</keyword>